<keyword evidence="6" id="KW-0805">Transcription regulation</keyword>
<dbReference type="Proteomes" id="UP000095300">
    <property type="component" value="Unassembled WGS sequence"/>
</dbReference>
<feature type="domain" description="C2H2-type" evidence="12">
    <location>
        <begin position="279"/>
        <end position="306"/>
    </location>
</feature>
<comment type="subcellular location">
    <subcellularLocation>
        <location evidence="1">Nucleus</location>
    </subcellularLocation>
</comment>
<dbReference type="PANTHER" id="PTHR24393:SF34">
    <property type="entry name" value="PR_SET DOMAIN 13"/>
    <property type="match status" value="1"/>
</dbReference>
<evidence type="ECO:0000256" key="9">
    <source>
        <dbReference type="ARBA" id="ARBA00023242"/>
    </source>
</evidence>
<sequence length="698" mass="80972">MAENENFDYIEDGEWYAYEYEEPYGSVTENVDTLQPSQTITDQNLHIEHNIIQYETEHIKEGQRDCITDELNVEINGNDFSKHNLVLKESITELGLIKQSYFCQECSMEYNDINEFLLEHPGIELLSENPENDVQDFPGEDIVEEALHEKFEHADILWDLVENVVEGEKAIEPASEVIEYEGPKSPLRKEGADTDKEQYFCYECQGIFNDLQTAEDHECGTLGVPVADLEEPPKEENDVNAYICTYCNLMCISYEELSMHMTNCDEEETVPLTTTPATFSCNLCKKVFHNQRTYNNHMRFHRNKQLEIAEGPVKCDICNTFFETAKNLKLHMKMHNERSLKSIQEALPAGALPEYNELNQFFCEICNKSFDQKLLIIHKNMHQNVEEYNCSKCNKQFDNATNYEMHIQMHNETKGNKSKQPVMRNQDLFGNGQAHKKHACQYCGKEFLRPYEKVKHERIHTGEKPFNCEVCGKTFRVSYSLTLHLRTHTDIRPYVCATCNKRFKQQSVYAHHLKTHLAERQYKCEECGKSFRTSVQLCGHRNSHKRPYSCTECNRSFVSMYAVKMHMKTHKKGDKGMKILKNRCHLCGATYAHLFALRLHLKEKHGVDMEPQQLLEQQKALSNDTACVNGEDFINEDDDNFVGDDELDNNNDGNKLNGIDHDDDMDETMAATQTILPREETTIDDNLHAEEIITDWLK</sequence>
<feature type="region of interest" description="Disordered" evidence="11">
    <location>
        <begin position="645"/>
        <end position="664"/>
    </location>
</feature>
<evidence type="ECO:0000313" key="13">
    <source>
        <dbReference type="EnsemblMetazoa" id="SCAU005153-PA"/>
    </source>
</evidence>
<feature type="domain" description="C2H2-type" evidence="12">
    <location>
        <begin position="466"/>
        <end position="493"/>
    </location>
</feature>
<dbReference type="OrthoDB" id="3437960at2759"/>
<proteinExistence type="predicted"/>
<reference evidence="13" key="1">
    <citation type="submission" date="2020-05" db="UniProtKB">
        <authorList>
            <consortium name="EnsemblMetazoa"/>
        </authorList>
    </citation>
    <scope>IDENTIFICATION</scope>
    <source>
        <strain evidence="13">USDA</strain>
    </source>
</reference>
<gene>
    <name evidence="13" type="primary">106080860</name>
</gene>
<dbReference type="InterPro" id="IPR036236">
    <property type="entry name" value="Znf_C2H2_sf"/>
</dbReference>
<dbReference type="FunFam" id="3.30.160.60:FF:000064">
    <property type="entry name" value="Early growth response protein 3"/>
    <property type="match status" value="1"/>
</dbReference>
<organism evidence="13 14">
    <name type="scientific">Stomoxys calcitrans</name>
    <name type="common">Stable fly</name>
    <name type="synonym">Conops calcitrans</name>
    <dbReference type="NCBI Taxonomy" id="35570"/>
    <lineage>
        <taxon>Eukaryota</taxon>
        <taxon>Metazoa</taxon>
        <taxon>Ecdysozoa</taxon>
        <taxon>Arthropoda</taxon>
        <taxon>Hexapoda</taxon>
        <taxon>Insecta</taxon>
        <taxon>Pterygota</taxon>
        <taxon>Neoptera</taxon>
        <taxon>Endopterygota</taxon>
        <taxon>Diptera</taxon>
        <taxon>Brachycera</taxon>
        <taxon>Muscomorpha</taxon>
        <taxon>Muscoidea</taxon>
        <taxon>Muscidae</taxon>
        <taxon>Stomoxys</taxon>
    </lineage>
</organism>
<keyword evidence="2" id="KW-0479">Metal-binding</keyword>
<feature type="domain" description="C2H2-type" evidence="12">
    <location>
        <begin position="388"/>
        <end position="415"/>
    </location>
</feature>
<name>A0A1I8P610_STOCA</name>
<dbReference type="InterPro" id="IPR013087">
    <property type="entry name" value="Znf_C2H2_type"/>
</dbReference>
<keyword evidence="8" id="KW-0804">Transcription</keyword>
<dbReference type="Pfam" id="PF13912">
    <property type="entry name" value="zf-C2H2_6"/>
    <property type="match status" value="1"/>
</dbReference>
<keyword evidence="3" id="KW-0677">Repeat</keyword>
<dbReference type="Gene3D" id="3.30.160.60">
    <property type="entry name" value="Classic Zinc Finger"/>
    <property type="match status" value="8"/>
</dbReference>
<accession>A0A1I8P610</accession>
<dbReference type="AlphaFoldDB" id="A0A1I8P610"/>
<dbReference type="FunFam" id="3.30.160.60:FF:000446">
    <property type="entry name" value="Zinc finger protein"/>
    <property type="match status" value="1"/>
</dbReference>
<feature type="domain" description="C2H2-type" evidence="12">
    <location>
        <begin position="438"/>
        <end position="465"/>
    </location>
</feature>
<keyword evidence="5" id="KW-0862">Zinc</keyword>
<dbReference type="VEuPathDB" id="VectorBase:SCAU005153"/>
<dbReference type="KEGG" id="scac:106080860"/>
<dbReference type="GO" id="GO:0001228">
    <property type="term" value="F:DNA-binding transcription activator activity, RNA polymerase II-specific"/>
    <property type="evidence" value="ECO:0007669"/>
    <property type="project" value="TreeGrafter"/>
</dbReference>
<evidence type="ECO:0000256" key="5">
    <source>
        <dbReference type="ARBA" id="ARBA00022833"/>
    </source>
</evidence>
<dbReference type="FunFam" id="3.30.160.60:FF:000110">
    <property type="entry name" value="Zinc finger protein-like"/>
    <property type="match status" value="1"/>
</dbReference>
<evidence type="ECO:0000256" key="6">
    <source>
        <dbReference type="ARBA" id="ARBA00023015"/>
    </source>
</evidence>
<dbReference type="PROSITE" id="PS50157">
    <property type="entry name" value="ZINC_FINGER_C2H2_2"/>
    <property type="match status" value="8"/>
</dbReference>
<feature type="domain" description="C2H2-type" evidence="12">
    <location>
        <begin position="522"/>
        <end position="549"/>
    </location>
</feature>
<keyword evidence="4 10" id="KW-0863">Zinc-finger</keyword>
<feature type="domain" description="C2H2-type" evidence="12">
    <location>
        <begin position="313"/>
        <end position="340"/>
    </location>
</feature>
<protein>
    <recommendedName>
        <fullName evidence="12">C2H2-type domain-containing protein</fullName>
    </recommendedName>
</protein>
<evidence type="ECO:0000256" key="4">
    <source>
        <dbReference type="ARBA" id="ARBA00022771"/>
    </source>
</evidence>
<keyword evidence="14" id="KW-1185">Reference proteome</keyword>
<dbReference type="EnsemblMetazoa" id="SCAU005153-RA">
    <property type="protein sequence ID" value="SCAU005153-PA"/>
    <property type="gene ID" value="SCAU005153"/>
</dbReference>
<evidence type="ECO:0000256" key="1">
    <source>
        <dbReference type="ARBA" id="ARBA00004123"/>
    </source>
</evidence>
<feature type="domain" description="C2H2-type" evidence="12">
    <location>
        <begin position="494"/>
        <end position="521"/>
    </location>
</feature>
<dbReference type="PANTHER" id="PTHR24393">
    <property type="entry name" value="ZINC FINGER PROTEIN"/>
    <property type="match status" value="1"/>
</dbReference>
<dbReference type="GO" id="GO:0000978">
    <property type="term" value="F:RNA polymerase II cis-regulatory region sequence-specific DNA binding"/>
    <property type="evidence" value="ECO:0007669"/>
    <property type="project" value="TreeGrafter"/>
</dbReference>
<dbReference type="GO" id="GO:0005634">
    <property type="term" value="C:nucleus"/>
    <property type="evidence" value="ECO:0007669"/>
    <property type="project" value="UniProtKB-SubCell"/>
</dbReference>
<evidence type="ECO:0000256" key="3">
    <source>
        <dbReference type="ARBA" id="ARBA00022737"/>
    </source>
</evidence>
<evidence type="ECO:0000256" key="8">
    <source>
        <dbReference type="ARBA" id="ARBA00023163"/>
    </source>
</evidence>
<dbReference type="PROSITE" id="PS00028">
    <property type="entry name" value="ZINC_FINGER_C2H2_1"/>
    <property type="match status" value="9"/>
</dbReference>
<dbReference type="STRING" id="35570.A0A1I8P610"/>
<dbReference type="GO" id="GO:0008270">
    <property type="term" value="F:zinc ion binding"/>
    <property type="evidence" value="ECO:0007669"/>
    <property type="project" value="UniProtKB-KW"/>
</dbReference>
<evidence type="ECO:0000256" key="10">
    <source>
        <dbReference type="PROSITE-ProRule" id="PRU00042"/>
    </source>
</evidence>
<keyword evidence="9" id="KW-0539">Nucleus</keyword>
<evidence type="ECO:0000313" key="14">
    <source>
        <dbReference type="Proteomes" id="UP000095300"/>
    </source>
</evidence>
<feature type="domain" description="C2H2-type" evidence="12">
    <location>
        <begin position="548"/>
        <end position="575"/>
    </location>
</feature>
<dbReference type="SMART" id="SM00355">
    <property type="entry name" value="ZnF_C2H2"/>
    <property type="match status" value="11"/>
</dbReference>
<dbReference type="Pfam" id="PF00096">
    <property type="entry name" value="zf-C2H2"/>
    <property type="match status" value="5"/>
</dbReference>
<evidence type="ECO:0000256" key="11">
    <source>
        <dbReference type="SAM" id="MobiDB-lite"/>
    </source>
</evidence>
<dbReference type="SUPFAM" id="SSF57667">
    <property type="entry name" value="beta-beta-alpha zinc fingers"/>
    <property type="match status" value="5"/>
</dbReference>
<keyword evidence="7" id="KW-0238">DNA-binding</keyword>
<evidence type="ECO:0000259" key="12">
    <source>
        <dbReference type="PROSITE" id="PS50157"/>
    </source>
</evidence>
<evidence type="ECO:0000256" key="2">
    <source>
        <dbReference type="ARBA" id="ARBA00022723"/>
    </source>
</evidence>
<evidence type="ECO:0000256" key="7">
    <source>
        <dbReference type="ARBA" id="ARBA00023125"/>
    </source>
</evidence>